<feature type="region of interest" description="Disordered" evidence="1">
    <location>
        <begin position="78"/>
        <end position="103"/>
    </location>
</feature>
<evidence type="ECO:0000313" key="2">
    <source>
        <dbReference type="EMBL" id="CAE0841277.1"/>
    </source>
</evidence>
<dbReference type="AlphaFoldDB" id="A0A7S4GMF5"/>
<sequence>MKWAAGGAGGWRQFGPSEPRACLEVAGIVAQPTVEWPVPVPLYACVSLYSLEHFGGRFVQMDTDLYDHKSCVLEMAHNPAHKRGPHASSGGLQHTNLLKPPQQ</sequence>
<dbReference type="EMBL" id="HBJA01150215">
    <property type="protein sequence ID" value="CAE0841277.1"/>
    <property type="molecule type" value="Transcribed_RNA"/>
</dbReference>
<proteinExistence type="predicted"/>
<name>A0A7S4GMF5_9EUGL</name>
<accession>A0A7S4GMF5</accession>
<protein>
    <submittedName>
        <fullName evidence="2">Uncharacterized protein</fullName>
    </submittedName>
</protein>
<evidence type="ECO:0000256" key="1">
    <source>
        <dbReference type="SAM" id="MobiDB-lite"/>
    </source>
</evidence>
<gene>
    <name evidence="2" type="ORF">EGYM00163_LOCUS51647</name>
</gene>
<reference evidence="2" key="1">
    <citation type="submission" date="2021-01" db="EMBL/GenBank/DDBJ databases">
        <authorList>
            <person name="Corre E."/>
            <person name="Pelletier E."/>
            <person name="Niang G."/>
            <person name="Scheremetjew M."/>
            <person name="Finn R."/>
            <person name="Kale V."/>
            <person name="Holt S."/>
            <person name="Cochrane G."/>
            <person name="Meng A."/>
            <person name="Brown T."/>
            <person name="Cohen L."/>
        </authorList>
    </citation>
    <scope>NUCLEOTIDE SEQUENCE</scope>
    <source>
        <strain evidence="2">CCMP1594</strain>
    </source>
</reference>
<organism evidence="2">
    <name type="scientific">Eutreptiella gymnastica</name>
    <dbReference type="NCBI Taxonomy" id="73025"/>
    <lineage>
        <taxon>Eukaryota</taxon>
        <taxon>Discoba</taxon>
        <taxon>Euglenozoa</taxon>
        <taxon>Euglenida</taxon>
        <taxon>Spirocuta</taxon>
        <taxon>Euglenophyceae</taxon>
        <taxon>Eutreptiales</taxon>
        <taxon>Eutreptiaceae</taxon>
        <taxon>Eutreptiella</taxon>
    </lineage>
</organism>